<evidence type="ECO:0000256" key="5">
    <source>
        <dbReference type="ARBA" id="ARBA00022833"/>
    </source>
</evidence>
<comment type="similarity">
    <text evidence="2">Belongs to the metallo-beta-lactamase superfamily.</text>
</comment>
<dbReference type="SMART" id="SM00849">
    <property type="entry name" value="Lactamase_B"/>
    <property type="match status" value="1"/>
</dbReference>
<dbReference type="SUPFAM" id="SSF56281">
    <property type="entry name" value="Metallo-hydrolase/oxidoreductase"/>
    <property type="match status" value="1"/>
</dbReference>
<dbReference type="RefSeq" id="WP_059058388.1">
    <property type="nucleotide sequence ID" value="NZ_CEML01000003.1"/>
</dbReference>
<protein>
    <submittedName>
        <fullName evidence="7">Beta-lactamase domain protein</fullName>
    </submittedName>
</protein>
<evidence type="ECO:0000256" key="1">
    <source>
        <dbReference type="ARBA" id="ARBA00001947"/>
    </source>
</evidence>
<dbReference type="AlphaFoldDB" id="A0A0U5H5Y0"/>
<geneLocation type="plasmid" evidence="8">
    <name>pSTJ001</name>
</geneLocation>
<evidence type="ECO:0000259" key="6">
    <source>
        <dbReference type="SMART" id="SM00849"/>
    </source>
</evidence>
<dbReference type="GeneID" id="26660388"/>
<evidence type="ECO:0000313" key="7">
    <source>
        <dbReference type="EMBL" id="CQH63307.1"/>
    </source>
</evidence>
<dbReference type="InterPro" id="IPR036866">
    <property type="entry name" value="RibonucZ/Hydroxyglut_hydro"/>
</dbReference>
<dbReference type="GO" id="GO:0016787">
    <property type="term" value="F:hydrolase activity"/>
    <property type="evidence" value="ECO:0007669"/>
    <property type="project" value="UniProtKB-KW"/>
</dbReference>
<evidence type="ECO:0000256" key="4">
    <source>
        <dbReference type="ARBA" id="ARBA00022801"/>
    </source>
</evidence>
<gene>
    <name evidence="7" type="ORF">HHUB_4037</name>
</gene>
<dbReference type="Gene3D" id="3.60.15.10">
    <property type="entry name" value="Ribonuclease Z/Hydroxyacylglutathione hydrolase-like"/>
    <property type="match status" value="1"/>
</dbReference>
<dbReference type="OrthoDB" id="7773at2157"/>
<evidence type="ECO:0000256" key="3">
    <source>
        <dbReference type="ARBA" id="ARBA00022723"/>
    </source>
</evidence>
<sequence>MVEATIDVVHRGGLQCDLNYLIQGNTLGSHDEPDPSTDYEEIPVWNLVIDHPEATILWDTGNHEDALDGHWPEGLKQAFYPHDVRDHTLEGDLEDAGYSLDDIDAVVQTHLHLDHAGGLHHFDGTDVPVYVHERELKFAYYSEKTDKGSGAYILEDFDHDLNWQVVHQDRETHFEDIEFIRLPGHTPGLMGTIVHLDGHGTLVFAGDEIYQSENYEDEVPLGAGLLWGNQAWFESLQTLKELERTHDAEIVYGHDPDQFDDIRSGWSS</sequence>
<keyword evidence="8" id="KW-1185">Reference proteome</keyword>
<keyword evidence="3" id="KW-0479">Metal-binding</keyword>
<accession>A0A0U5H5Y0</accession>
<proteinExistence type="inferred from homology"/>
<organism evidence="7 8">
    <name type="scientific">Halobacterium hubeiense</name>
    <dbReference type="NCBI Taxonomy" id="1407499"/>
    <lineage>
        <taxon>Archaea</taxon>
        <taxon>Methanobacteriati</taxon>
        <taxon>Methanobacteriota</taxon>
        <taxon>Stenosarchaea group</taxon>
        <taxon>Halobacteria</taxon>
        <taxon>Halobacteriales</taxon>
        <taxon>Halobacteriaceae</taxon>
        <taxon>Halobacterium</taxon>
    </lineage>
</organism>
<dbReference type="PANTHER" id="PTHR42978">
    <property type="entry name" value="QUORUM-QUENCHING LACTONASE YTNP-RELATED-RELATED"/>
    <property type="match status" value="1"/>
</dbReference>
<feature type="domain" description="Metallo-beta-lactamase" evidence="6">
    <location>
        <begin position="43"/>
        <end position="254"/>
    </location>
</feature>
<dbReference type="CDD" id="cd07729">
    <property type="entry name" value="AHL_lactonase_MBL-fold"/>
    <property type="match status" value="1"/>
</dbReference>
<reference evidence="8" key="1">
    <citation type="journal article" date="2016" name="Environ. Microbiol.">
        <title>The complete genome of a viable archaeum isolated from 123-million-year-old rock salt.</title>
        <authorList>
            <person name="Jaakkola S.T."/>
            <person name="Pfeiffer F."/>
            <person name="Ravantti J.J."/>
            <person name="Guo Q."/>
            <person name="Liu Y."/>
            <person name="Chen X."/>
            <person name="Ma H."/>
            <person name="Yang C."/>
            <person name="Oksanen H.M."/>
            <person name="Bamford D.H."/>
        </authorList>
    </citation>
    <scope>NUCLEOTIDE SEQUENCE</scope>
    <source>
        <strain evidence="8">JI20-1</strain>
        <plasmid evidence="8">Plasmid pSTJ001</plasmid>
    </source>
</reference>
<dbReference type="InterPro" id="IPR051013">
    <property type="entry name" value="MBL_superfamily_lactonases"/>
</dbReference>
<dbReference type="GO" id="GO:0046872">
    <property type="term" value="F:metal ion binding"/>
    <property type="evidence" value="ECO:0007669"/>
    <property type="project" value="UniProtKB-KW"/>
</dbReference>
<evidence type="ECO:0000313" key="8">
    <source>
        <dbReference type="Proteomes" id="UP000066737"/>
    </source>
</evidence>
<dbReference type="EMBL" id="LN831303">
    <property type="protein sequence ID" value="CQH63307.1"/>
    <property type="molecule type" value="Genomic_DNA"/>
</dbReference>
<dbReference type="Proteomes" id="UP000066737">
    <property type="component" value="Plasmid pSTJ001"/>
</dbReference>
<dbReference type="PANTHER" id="PTHR42978:SF2">
    <property type="entry name" value="102 KBASES UNSTABLE REGION: FROM 1 TO 119443"/>
    <property type="match status" value="1"/>
</dbReference>
<name>A0A0U5H5Y0_9EURY</name>
<dbReference type="Pfam" id="PF00753">
    <property type="entry name" value="Lactamase_B"/>
    <property type="match status" value="1"/>
</dbReference>
<evidence type="ECO:0000256" key="2">
    <source>
        <dbReference type="ARBA" id="ARBA00007749"/>
    </source>
</evidence>
<keyword evidence="4" id="KW-0378">Hydrolase</keyword>
<dbReference type="InterPro" id="IPR001279">
    <property type="entry name" value="Metallo-B-lactamas"/>
</dbReference>
<keyword evidence="5" id="KW-0862">Zinc</keyword>
<comment type="cofactor">
    <cofactor evidence="1">
        <name>Zn(2+)</name>
        <dbReference type="ChEBI" id="CHEBI:29105"/>
    </cofactor>
</comment>
<dbReference type="KEGG" id="hhb:Hhub_4037"/>